<proteinExistence type="predicted"/>
<dbReference type="AlphaFoldDB" id="A0A8C4QMV7"/>
<keyword evidence="2" id="KW-1185">Reference proteome</keyword>
<accession>A0A8C4QMV7</accession>
<protein>
    <submittedName>
        <fullName evidence="1">Uncharacterized protein</fullName>
    </submittedName>
</protein>
<evidence type="ECO:0000313" key="2">
    <source>
        <dbReference type="Proteomes" id="UP000694388"/>
    </source>
</evidence>
<evidence type="ECO:0000313" key="1">
    <source>
        <dbReference type="Ensembl" id="ENSEBUP00000017280.1"/>
    </source>
</evidence>
<dbReference type="Proteomes" id="UP000694388">
    <property type="component" value="Unplaced"/>
</dbReference>
<reference evidence="1" key="1">
    <citation type="submission" date="2025-05" db="UniProtKB">
        <authorList>
            <consortium name="Ensembl"/>
        </authorList>
    </citation>
    <scope>IDENTIFICATION</scope>
</reference>
<organism evidence="1 2">
    <name type="scientific">Eptatretus burgeri</name>
    <name type="common">Inshore hagfish</name>
    <dbReference type="NCBI Taxonomy" id="7764"/>
    <lineage>
        <taxon>Eukaryota</taxon>
        <taxon>Metazoa</taxon>
        <taxon>Chordata</taxon>
        <taxon>Craniata</taxon>
        <taxon>Vertebrata</taxon>
        <taxon>Cyclostomata</taxon>
        <taxon>Myxini</taxon>
        <taxon>Myxiniformes</taxon>
        <taxon>Myxinidae</taxon>
        <taxon>Eptatretinae</taxon>
        <taxon>Eptatretus</taxon>
    </lineage>
</organism>
<sequence length="399" mass="43507">MSSPYSQAWRMGNVAVFTGSCWRPDSNCSFVCPSFANLSLFGIPEQDPRQALSAVRAMTSALGHSEIWFGNGPGIMVLKRSGLRPSRRLDACTETSSRLISMATIVEKDNDGKGTTDKEMVCALDDHTNEVIMCDVALCIVVARYRCGVEDPLFDSFMLDMKDMLIVKSYGSRGLQVLVNNNSIEGEELESFMLDSPSQLECAVTFTTGNTASATATTVALDATKCKLSTTTATLDGTSTTTMTTMLDGIQTMNMASAQVEWIDRTMNVQLEGDGIAHVEPVRRQKTLMEENLTAVCIVAVHDCIWVPRRGGDILVLHVNKKEGVGKVIARLQAPVAEKYSVLKSAGAVLGGTVVCNHISSLGSTMLSIWHPWSSDDFELFYRFHDDLQALSRPSRTCS</sequence>
<dbReference type="Ensembl" id="ENSEBUT00000017874.1">
    <property type="protein sequence ID" value="ENSEBUP00000017298.1"/>
    <property type="gene ID" value="ENSEBUG00000010797.1"/>
</dbReference>
<dbReference type="GeneTree" id="ENSGT00960000192825"/>
<name>A0A8C4QMV7_EPTBU</name>
<dbReference type="Ensembl" id="ENSEBUT00000017857.1">
    <property type="protein sequence ID" value="ENSEBUP00000017280.1"/>
    <property type="gene ID" value="ENSEBUG00000010797.1"/>
</dbReference>
<dbReference type="OMA" id="CATMEIC"/>